<name>X1RJZ8_9ZZZZ</name>
<dbReference type="EMBL" id="BARW01005590">
    <property type="protein sequence ID" value="GAI81082.1"/>
    <property type="molecule type" value="Genomic_DNA"/>
</dbReference>
<evidence type="ECO:0000313" key="1">
    <source>
        <dbReference type="EMBL" id="GAI81082.1"/>
    </source>
</evidence>
<accession>X1RJZ8</accession>
<gene>
    <name evidence="1" type="ORF">S12H4_12055</name>
</gene>
<organism evidence="1">
    <name type="scientific">marine sediment metagenome</name>
    <dbReference type="NCBI Taxonomy" id="412755"/>
    <lineage>
        <taxon>unclassified sequences</taxon>
        <taxon>metagenomes</taxon>
        <taxon>ecological metagenomes</taxon>
    </lineage>
</organism>
<feature type="non-terminal residue" evidence="1">
    <location>
        <position position="1"/>
    </location>
</feature>
<protein>
    <submittedName>
        <fullName evidence="1">Uncharacterized protein</fullName>
    </submittedName>
</protein>
<reference evidence="1" key="1">
    <citation type="journal article" date="2014" name="Front. Microbiol.">
        <title>High frequency of phylogenetically diverse reductive dehalogenase-homologous genes in deep subseafloor sedimentary metagenomes.</title>
        <authorList>
            <person name="Kawai M."/>
            <person name="Futagami T."/>
            <person name="Toyoda A."/>
            <person name="Takaki Y."/>
            <person name="Nishi S."/>
            <person name="Hori S."/>
            <person name="Arai W."/>
            <person name="Tsubouchi T."/>
            <person name="Morono Y."/>
            <person name="Uchiyama I."/>
            <person name="Ito T."/>
            <person name="Fujiyama A."/>
            <person name="Inagaki F."/>
            <person name="Takami H."/>
        </authorList>
    </citation>
    <scope>NUCLEOTIDE SEQUENCE</scope>
    <source>
        <strain evidence="1">Expedition CK06-06</strain>
    </source>
</reference>
<sequence>NKIYEDCGVDAYGPNKEFIPLRENIEFNLYPKD</sequence>
<dbReference type="AlphaFoldDB" id="X1RJZ8"/>
<comment type="caution">
    <text evidence="1">The sequence shown here is derived from an EMBL/GenBank/DDBJ whole genome shotgun (WGS) entry which is preliminary data.</text>
</comment>
<proteinExistence type="predicted"/>